<evidence type="ECO:0000256" key="13">
    <source>
        <dbReference type="PIRSR" id="PIRSR600823-5"/>
    </source>
</evidence>
<feature type="binding site" evidence="12">
    <location>
        <position position="59"/>
    </location>
    <ligand>
        <name>Ca(2+)</name>
        <dbReference type="ChEBI" id="CHEBI:29108"/>
        <label>2</label>
    </ligand>
</feature>
<evidence type="ECO:0000256" key="11">
    <source>
        <dbReference type="PIRSR" id="PIRSR600823-2"/>
    </source>
</evidence>
<feature type="binding site" evidence="11">
    <location>
        <position position="28"/>
    </location>
    <ligand>
        <name>substrate</name>
    </ligand>
</feature>
<evidence type="ECO:0000256" key="9">
    <source>
        <dbReference type="ARBA" id="ARBA00023004"/>
    </source>
</evidence>
<keyword evidence="6" id="KW-0349">Heme</keyword>
<comment type="similarity">
    <text evidence="3">Belongs to the peroxidase family. Ascorbate peroxidase subfamily.</text>
</comment>
<evidence type="ECO:0000313" key="17">
    <source>
        <dbReference type="Proteomes" id="UP001314170"/>
    </source>
</evidence>
<dbReference type="Gene3D" id="1.10.420.10">
    <property type="entry name" value="Peroxidase, domain 2"/>
    <property type="match status" value="1"/>
</dbReference>
<keyword evidence="10 13" id="KW-1015">Disulfide bond</keyword>
<evidence type="ECO:0000256" key="14">
    <source>
        <dbReference type="SAM" id="MobiDB-lite"/>
    </source>
</evidence>
<name>A0AAV1RBA7_9ROSI</name>
<dbReference type="GO" id="GO:0006979">
    <property type="term" value="P:response to oxidative stress"/>
    <property type="evidence" value="ECO:0007669"/>
    <property type="project" value="InterPro"/>
</dbReference>
<feature type="disulfide bond" evidence="13">
    <location>
        <begin position="65"/>
        <end position="97"/>
    </location>
</feature>
<evidence type="ECO:0000256" key="5">
    <source>
        <dbReference type="ARBA" id="ARBA00022559"/>
    </source>
</evidence>
<evidence type="ECO:0000256" key="6">
    <source>
        <dbReference type="ARBA" id="ARBA00022617"/>
    </source>
</evidence>
<dbReference type="EC" id="1.11.1.7" evidence="4"/>
<gene>
    <name evidence="16" type="ORF">DCAF_LOCUS7578</name>
</gene>
<dbReference type="PANTHER" id="PTHR31517:SF48">
    <property type="entry name" value="PEROXIDASE 16-RELATED"/>
    <property type="match status" value="1"/>
</dbReference>
<protein>
    <recommendedName>
        <fullName evidence="4">peroxidase</fullName>
        <ecNumber evidence="4">1.11.1.7</ecNumber>
    </recommendedName>
</protein>
<dbReference type="PROSITE" id="PS50873">
    <property type="entry name" value="PEROXIDASE_4"/>
    <property type="match status" value="1"/>
</dbReference>
<evidence type="ECO:0000256" key="2">
    <source>
        <dbReference type="ARBA" id="ARBA00002322"/>
    </source>
</evidence>
<evidence type="ECO:0000256" key="8">
    <source>
        <dbReference type="ARBA" id="ARBA00023002"/>
    </source>
</evidence>
<keyword evidence="7 12" id="KW-0479">Metal-binding</keyword>
<dbReference type="InterPro" id="IPR002016">
    <property type="entry name" value="Haem_peroxidase"/>
</dbReference>
<comment type="function">
    <text evidence="2">Removal of H(2)O(2), oxidation of toxic reductants, biosynthesis and degradation of lignin, suberization, auxin catabolism, response to environmental stresses such as wounding, pathogen attack and oxidative stress. These functions might be dependent on each isozyme/isoform in each plant tissue.</text>
</comment>
<dbReference type="PRINTS" id="PR00461">
    <property type="entry name" value="PLPEROXIDASE"/>
</dbReference>
<sequence>SGGPYYPLSFGRRDGLTASEKAANEQLPSPIEPLENITAKFTSKGLDIKDVVVLSGAHTIGFAQCFTFKRRLYDFKGTGKPDPILDSSAVANLQGMCPNKDTSNSNLAPLDSASTNQFDNAYYVNLVNNAGLLESDQALMGDSKTAAIATAYSSNSYLFSADFAASMTKLSNLGILTGSNGQIRKKCGSQVLVATAQAAVASIPHLLKLCSVRPCSLSLGKSQIGSADVSVHLLPCGASRRKNPSFGGDSDSHGSPKIGGGSDDLSGHGSYGSPPAAIAQTGYDYYDNSYPTLPRILLGMVSWKLSIMTPELVYPSFGCTFLLFSKCDEALQTAAYIFRPIELADLEDDMGSWSSQTRKIVFEEERVMLPMPIIVPSVTVQSPTENPVTYQAPSPQTQPIDIKLVLEKRTIGLSHSRGMCPNKDSSNTNLAPFDVISAHRFDIAY</sequence>
<dbReference type="Proteomes" id="UP001314170">
    <property type="component" value="Unassembled WGS sequence"/>
</dbReference>
<evidence type="ECO:0000256" key="7">
    <source>
        <dbReference type="ARBA" id="ARBA00022723"/>
    </source>
</evidence>
<dbReference type="SUPFAM" id="SSF48113">
    <property type="entry name" value="Heme-dependent peroxidases"/>
    <property type="match status" value="1"/>
</dbReference>
<comment type="cofactor">
    <cofactor evidence="12">
        <name>heme b</name>
        <dbReference type="ChEBI" id="CHEBI:60344"/>
    </cofactor>
    <text evidence="12">Binds 1 heme b (iron(II)-protoporphyrin IX) group per subunit.</text>
</comment>
<dbReference type="Pfam" id="PF00141">
    <property type="entry name" value="peroxidase"/>
    <property type="match status" value="1"/>
</dbReference>
<dbReference type="InterPro" id="IPR019793">
    <property type="entry name" value="Peroxidases_heam-ligand_BS"/>
</dbReference>
<reference evidence="16 17" key="1">
    <citation type="submission" date="2024-01" db="EMBL/GenBank/DDBJ databases">
        <authorList>
            <person name="Waweru B."/>
        </authorList>
    </citation>
    <scope>NUCLEOTIDE SEQUENCE [LARGE SCALE GENOMIC DNA]</scope>
</reference>
<feature type="binding site" description="axial binding residue" evidence="12">
    <location>
        <position position="58"/>
    </location>
    <ligand>
        <name>heme b</name>
        <dbReference type="ChEBI" id="CHEBI:60344"/>
    </ligand>
    <ligandPart>
        <name>Fe</name>
        <dbReference type="ChEBI" id="CHEBI:18248"/>
    </ligandPart>
</feature>
<keyword evidence="5" id="KW-0575">Peroxidase</keyword>
<accession>A0AAV1RBA7</accession>
<feature type="binding site" evidence="12">
    <location>
        <position position="119"/>
    </location>
    <ligand>
        <name>Ca(2+)</name>
        <dbReference type="ChEBI" id="CHEBI:29108"/>
        <label>2</label>
    </ligand>
</feature>
<keyword evidence="9 12" id="KW-0408">Iron</keyword>
<comment type="caution">
    <text evidence="16">The sequence shown here is derived from an EMBL/GenBank/DDBJ whole genome shotgun (WGS) entry which is preliminary data.</text>
</comment>
<dbReference type="PRINTS" id="PR00458">
    <property type="entry name" value="PEROXIDASE"/>
</dbReference>
<dbReference type="FunFam" id="1.10.420.10:FF:000001">
    <property type="entry name" value="Peroxidase"/>
    <property type="match status" value="1"/>
</dbReference>
<keyword evidence="8" id="KW-0560">Oxidoreductase</keyword>
<feature type="binding site" evidence="12">
    <location>
        <position position="111"/>
    </location>
    <ligand>
        <name>Ca(2+)</name>
        <dbReference type="ChEBI" id="CHEBI:29108"/>
        <label>2</label>
    </ligand>
</feature>
<dbReference type="GO" id="GO:0046872">
    <property type="term" value="F:metal ion binding"/>
    <property type="evidence" value="ECO:0007669"/>
    <property type="project" value="UniProtKB-KW"/>
</dbReference>
<dbReference type="InterPro" id="IPR010255">
    <property type="entry name" value="Haem_peroxidase_sf"/>
</dbReference>
<dbReference type="PROSITE" id="PS00435">
    <property type="entry name" value="PEROXIDASE_1"/>
    <property type="match status" value="1"/>
</dbReference>
<dbReference type="EMBL" id="CAWUPB010000913">
    <property type="protein sequence ID" value="CAK7329814.1"/>
    <property type="molecule type" value="Genomic_DNA"/>
</dbReference>
<dbReference type="GO" id="GO:0020037">
    <property type="term" value="F:heme binding"/>
    <property type="evidence" value="ECO:0007669"/>
    <property type="project" value="InterPro"/>
</dbReference>
<keyword evidence="12" id="KW-0106">Calcium</keyword>
<keyword evidence="17" id="KW-1185">Reference proteome</keyword>
<feature type="non-terminal residue" evidence="16">
    <location>
        <position position="1"/>
    </location>
</feature>
<dbReference type="InterPro" id="IPR000823">
    <property type="entry name" value="Peroxidase_pln"/>
</dbReference>
<evidence type="ECO:0000256" key="12">
    <source>
        <dbReference type="PIRSR" id="PIRSR600823-3"/>
    </source>
</evidence>
<evidence type="ECO:0000256" key="4">
    <source>
        <dbReference type="ARBA" id="ARBA00012313"/>
    </source>
</evidence>
<feature type="domain" description="Plant heme peroxidase family profile" evidence="15">
    <location>
        <begin position="1"/>
        <end position="187"/>
    </location>
</feature>
<comment type="catalytic activity">
    <reaction evidence="1">
        <text>2 a phenolic donor + H2O2 = 2 a phenolic radical donor + 2 H2O</text>
        <dbReference type="Rhea" id="RHEA:56136"/>
        <dbReference type="ChEBI" id="CHEBI:15377"/>
        <dbReference type="ChEBI" id="CHEBI:16240"/>
        <dbReference type="ChEBI" id="CHEBI:139520"/>
        <dbReference type="ChEBI" id="CHEBI:139521"/>
        <dbReference type="EC" id="1.11.1.7"/>
    </reaction>
</comment>
<evidence type="ECO:0000313" key="16">
    <source>
        <dbReference type="EMBL" id="CAK7329814.1"/>
    </source>
</evidence>
<proteinExistence type="inferred from homology"/>
<evidence type="ECO:0000256" key="1">
    <source>
        <dbReference type="ARBA" id="ARBA00000189"/>
    </source>
</evidence>
<organism evidence="16 17">
    <name type="scientific">Dovyalis caffra</name>
    <dbReference type="NCBI Taxonomy" id="77055"/>
    <lineage>
        <taxon>Eukaryota</taxon>
        <taxon>Viridiplantae</taxon>
        <taxon>Streptophyta</taxon>
        <taxon>Embryophyta</taxon>
        <taxon>Tracheophyta</taxon>
        <taxon>Spermatophyta</taxon>
        <taxon>Magnoliopsida</taxon>
        <taxon>eudicotyledons</taxon>
        <taxon>Gunneridae</taxon>
        <taxon>Pentapetalae</taxon>
        <taxon>rosids</taxon>
        <taxon>fabids</taxon>
        <taxon>Malpighiales</taxon>
        <taxon>Salicaceae</taxon>
        <taxon>Flacourtieae</taxon>
        <taxon>Dovyalis</taxon>
    </lineage>
</organism>
<dbReference type="AlphaFoldDB" id="A0AAV1RBA7"/>
<dbReference type="PANTHER" id="PTHR31517">
    <property type="match status" value="1"/>
</dbReference>
<feature type="region of interest" description="Disordered" evidence="14">
    <location>
        <begin position="243"/>
        <end position="267"/>
    </location>
</feature>
<evidence type="ECO:0000256" key="3">
    <source>
        <dbReference type="ARBA" id="ARBA00006873"/>
    </source>
</evidence>
<dbReference type="GO" id="GO:0140825">
    <property type="term" value="F:lactoperoxidase activity"/>
    <property type="evidence" value="ECO:0007669"/>
    <property type="project" value="UniProtKB-EC"/>
</dbReference>
<evidence type="ECO:0000256" key="10">
    <source>
        <dbReference type="ARBA" id="ARBA00023157"/>
    </source>
</evidence>
<comment type="cofactor">
    <cofactor evidence="12">
        <name>Ca(2+)</name>
        <dbReference type="ChEBI" id="CHEBI:29108"/>
    </cofactor>
    <text evidence="12">Binds 2 calcium ions per subunit.</text>
</comment>
<evidence type="ECO:0000259" key="15">
    <source>
        <dbReference type="PROSITE" id="PS50873"/>
    </source>
</evidence>